<dbReference type="EMBL" id="HF583826">
    <property type="protein sequence ID" value="CCQ43323.1"/>
    <property type="molecule type" value="Genomic_DNA"/>
</dbReference>
<name>L8EAF7_HUMAN</name>
<dbReference type="AlphaFoldDB" id="L8EAF7"/>
<protein>
    <submittedName>
        <fullName evidence="1">Alternative protein NAALAD2</fullName>
    </submittedName>
</protein>
<gene>
    <name evidence="1" type="primary">NAALAD2</name>
</gene>
<reference evidence="1" key="1">
    <citation type="journal article" date="2013" name="PLoS ONE">
        <title>Direct detection of alternative open reading frames translation products in human significantly expands the proteome.</title>
        <authorList>
            <person name="Vanderperre B."/>
            <person name="Lucier J.-F."/>
            <person name="Motard J."/>
            <person name="Tremblay G."/>
            <person name="Vanderperre S."/>
            <person name="Wisztorski M."/>
            <person name="Salzet M."/>
            <person name="Boisvert F.-M."/>
            <person name="Roucou X."/>
        </authorList>
    </citation>
    <scope>NUCLEOTIDE SEQUENCE</scope>
</reference>
<proteinExistence type="predicted"/>
<accession>L8EAF7</accession>
<evidence type="ECO:0000313" key="1">
    <source>
        <dbReference type="EMBL" id="CCQ43323.1"/>
    </source>
</evidence>
<dbReference type="ChiTaRS" id="NAALAD2">
    <property type="organism name" value="human"/>
</dbReference>
<organism evidence="1">
    <name type="scientific">Homo sapiens</name>
    <name type="common">Human</name>
    <dbReference type="NCBI Taxonomy" id="9606"/>
    <lineage>
        <taxon>Eukaryota</taxon>
        <taxon>Metazoa</taxon>
        <taxon>Chordata</taxon>
        <taxon>Craniata</taxon>
        <taxon>Vertebrata</taxon>
        <taxon>Euteleostomi</taxon>
        <taxon>Mammalia</taxon>
        <taxon>Eutheria</taxon>
        <taxon>Euarchontoglires</taxon>
        <taxon>Primates</taxon>
        <taxon>Haplorrhini</taxon>
        <taxon>Catarrhini</taxon>
        <taxon>Hominidae</taxon>
        <taxon>Homo</taxon>
    </lineage>
</organism>
<sequence>MMSSYLTPMRQMPTIYRLWMNMKLRFSKHHTLNHHQMAMRMLQILCHHIMLSQPKACQREILYM</sequence>
<dbReference type="OrthoDB" id="5841748at2759"/>